<proteinExistence type="predicted"/>
<protein>
    <recommendedName>
        <fullName evidence="3">Cytosolic protein</fullName>
    </recommendedName>
</protein>
<dbReference type="EMBL" id="DSOL01000228">
    <property type="protein sequence ID" value="HEN28559.1"/>
    <property type="molecule type" value="Genomic_DNA"/>
</dbReference>
<organism evidence="1">
    <name type="scientific">candidate division WOR-3 bacterium</name>
    <dbReference type="NCBI Taxonomy" id="2052148"/>
    <lineage>
        <taxon>Bacteria</taxon>
        <taxon>Bacteria division WOR-3</taxon>
    </lineage>
</organism>
<evidence type="ECO:0008006" key="3">
    <source>
        <dbReference type="Google" id="ProtNLM"/>
    </source>
</evidence>
<sequence length="68" mass="7975">MECKKEYNLKNRCTCSYPTCSKKGLCCDCIAYHRANGELPACYFPPEAERTYDRSIEYFIQLYTKKKG</sequence>
<name>A0A7C2PLC8_UNCW3</name>
<reference evidence="1" key="1">
    <citation type="journal article" date="2020" name="mSystems">
        <title>Genome- and Community-Level Interaction Insights into Carbon Utilization and Element Cycling Functions of Hydrothermarchaeota in Hydrothermal Sediment.</title>
        <authorList>
            <person name="Zhou Z."/>
            <person name="Liu Y."/>
            <person name="Xu W."/>
            <person name="Pan J."/>
            <person name="Luo Z.H."/>
            <person name="Li M."/>
        </authorList>
    </citation>
    <scope>NUCLEOTIDE SEQUENCE [LARGE SCALE GENOMIC DNA]</scope>
    <source>
        <strain evidence="1">SpSt-34</strain>
        <strain evidence="2">SpSt-69</strain>
    </source>
</reference>
<comment type="caution">
    <text evidence="1">The sequence shown here is derived from an EMBL/GenBank/DDBJ whole genome shotgun (WGS) entry which is preliminary data.</text>
</comment>
<dbReference type="AlphaFoldDB" id="A0A7C2PLC8"/>
<accession>A0A7C2PLC8</accession>
<dbReference type="Pfam" id="PF20095">
    <property type="entry name" value="DUF6485"/>
    <property type="match status" value="1"/>
</dbReference>
<evidence type="ECO:0000313" key="1">
    <source>
        <dbReference type="EMBL" id="HEN28559.1"/>
    </source>
</evidence>
<gene>
    <name evidence="1" type="ORF">ENQ77_07965</name>
    <name evidence="2" type="ORF">ENU66_08380</name>
</gene>
<dbReference type="EMBL" id="DTDJ01000051">
    <property type="protein sequence ID" value="HGL18328.1"/>
    <property type="molecule type" value="Genomic_DNA"/>
</dbReference>
<evidence type="ECO:0000313" key="2">
    <source>
        <dbReference type="EMBL" id="HGL18328.1"/>
    </source>
</evidence>